<evidence type="ECO:0000256" key="2">
    <source>
        <dbReference type="ARBA" id="ARBA00004906"/>
    </source>
</evidence>
<evidence type="ECO:0000256" key="6">
    <source>
        <dbReference type="ARBA" id="ARBA00022692"/>
    </source>
</evidence>
<comment type="catalytic activity">
    <reaction evidence="16">
        <text>[E2 ubiquitin-conjugating enzyme]-S-ubiquitinyl-L-cysteine + [acceptor protein]-L-cysteine = [E2 ubiquitin-conjugating enzyme]-L-cysteine + [acceptor protein]-S-ubiquitinyl-L-cysteine.</text>
        <dbReference type="EC" id="2.3.2.36"/>
    </reaction>
</comment>
<evidence type="ECO:0000256" key="18">
    <source>
        <dbReference type="ARBA" id="ARBA00034543"/>
    </source>
</evidence>
<evidence type="ECO:0000256" key="17">
    <source>
        <dbReference type="ARBA" id="ARBA00034523"/>
    </source>
</evidence>
<evidence type="ECO:0000256" key="1">
    <source>
        <dbReference type="ARBA" id="ARBA00004585"/>
    </source>
</evidence>
<dbReference type="InterPro" id="IPR017907">
    <property type="entry name" value="Znf_RING_CS"/>
</dbReference>
<proteinExistence type="inferred from homology"/>
<keyword evidence="11" id="KW-0653">Protein transport</keyword>
<dbReference type="PROSITE" id="PS00518">
    <property type="entry name" value="ZF_RING_1"/>
    <property type="match status" value="1"/>
</dbReference>
<keyword evidence="12 20" id="KW-1133">Transmembrane helix</keyword>
<evidence type="ECO:0000256" key="8">
    <source>
        <dbReference type="ARBA" id="ARBA00022771"/>
    </source>
</evidence>
<feature type="transmembrane region" description="Helical" evidence="20">
    <location>
        <begin position="182"/>
        <end position="200"/>
    </location>
</feature>
<dbReference type="Proteomes" id="UP001152798">
    <property type="component" value="Chromosome 1"/>
</dbReference>
<dbReference type="GO" id="GO:0061630">
    <property type="term" value="F:ubiquitin protein ligase activity"/>
    <property type="evidence" value="ECO:0007669"/>
    <property type="project" value="UniProtKB-EC"/>
</dbReference>
<dbReference type="PANTHER" id="PTHR48178:SF1">
    <property type="entry name" value="PEROXISOME BIOGENESIS FACTOR 2"/>
    <property type="match status" value="1"/>
</dbReference>
<dbReference type="EMBL" id="OV725077">
    <property type="protein sequence ID" value="CAH1389762.1"/>
    <property type="molecule type" value="Genomic_DNA"/>
</dbReference>
<name>A0A9P0H280_NEZVI</name>
<keyword evidence="5" id="KW-0808">Transferase</keyword>
<dbReference type="GO" id="GO:0016558">
    <property type="term" value="P:protein import into peroxisome matrix"/>
    <property type="evidence" value="ECO:0007669"/>
    <property type="project" value="InterPro"/>
</dbReference>
<evidence type="ECO:0000256" key="19">
    <source>
        <dbReference type="PROSITE-ProRule" id="PRU00175"/>
    </source>
</evidence>
<dbReference type="AlphaFoldDB" id="A0A9P0H280"/>
<evidence type="ECO:0000256" key="12">
    <source>
        <dbReference type="ARBA" id="ARBA00022989"/>
    </source>
</evidence>
<dbReference type="Pfam" id="PF04757">
    <property type="entry name" value="Pex2_Pex12"/>
    <property type="match status" value="1"/>
</dbReference>
<evidence type="ECO:0000256" key="3">
    <source>
        <dbReference type="ARBA" id="ARBA00008704"/>
    </source>
</evidence>
<evidence type="ECO:0000256" key="7">
    <source>
        <dbReference type="ARBA" id="ARBA00022723"/>
    </source>
</evidence>
<dbReference type="GO" id="GO:0008270">
    <property type="term" value="F:zinc ion binding"/>
    <property type="evidence" value="ECO:0007669"/>
    <property type="project" value="UniProtKB-KW"/>
</dbReference>
<reference evidence="22" key="1">
    <citation type="submission" date="2022-01" db="EMBL/GenBank/DDBJ databases">
        <authorList>
            <person name="King R."/>
        </authorList>
    </citation>
    <scope>NUCLEOTIDE SEQUENCE</scope>
</reference>
<evidence type="ECO:0000256" key="9">
    <source>
        <dbReference type="ARBA" id="ARBA00022786"/>
    </source>
</evidence>
<evidence type="ECO:0000256" key="16">
    <source>
        <dbReference type="ARBA" id="ARBA00034438"/>
    </source>
</evidence>
<evidence type="ECO:0000259" key="21">
    <source>
        <dbReference type="PROSITE" id="PS50089"/>
    </source>
</evidence>
<evidence type="ECO:0000256" key="13">
    <source>
        <dbReference type="ARBA" id="ARBA00023136"/>
    </source>
</evidence>
<keyword evidence="7" id="KW-0479">Metal-binding</keyword>
<protein>
    <recommendedName>
        <fullName evidence="18">Peroxisome biogenesis factor 2</fullName>
        <ecNumber evidence="17">2.3.2.36</ecNumber>
    </recommendedName>
    <alternativeName>
        <fullName evidence="15">Peroxin-2</fullName>
    </alternativeName>
</protein>
<evidence type="ECO:0000313" key="22">
    <source>
        <dbReference type="EMBL" id="CAH1389762.1"/>
    </source>
</evidence>
<dbReference type="EC" id="2.3.2.36" evidence="17"/>
<dbReference type="PROSITE" id="PS50089">
    <property type="entry name" value="ZF_RING_2"/>
    <property type="match status" value="1"/>
</dbReference>
<dbReference type="Gene3D" id="3.30.40.10">
    <property type="entry name" value="Zinc/RING finger domain, C3HC4 (zinc finger)"/>
    <property type="match status" value="1"/>
</dbReference>
<accession>A0A9P0H280</accession>
<dbReference type="InterPro" id="IPR001841">
    <property type="entry name" value="Znf_RING"/>
</dbReference>
<evidence type="ECO:0000256" key="5">
    <source>
        <dbReference type="ARBA" id="ARBA00022679"/>
    </source>
</evidence>
<dbReference type="SMART" id="SM00184">
    <property type="entry name" value="RING"/>
    <property type="match status" value="1"/>
</dbReference>
<evidence type="ECO:0000256" key="15">
    <source>
        <dbReference type="ARBA" id="ARBA00032511"/>
    </source>
</evidence>
<comment type="pathway">
    <text evidence="2">Protein modification; protein ubiquitination.</text>
</comment>
<evidence type="ECO:0000256" key="20">
    <source>
        <dbReference type="SAM" id="Phobius"/>
    </source>
</evidence>
<keyword evidence="23" id="KW-1185">Reference proteome</keyword>
<evidence type="ECO:0000256" key="11">
    <source>
        <dbReference type="ARBA" id="ARBA00022927"/>
    </source>
</evidence>
<evidence type="ECO:0000256" key="10">
    <source>
        <dbReference type="ARBA" id="ARBA00022833"/>
    </source>
</evidence>
<dbReference type="CDD" id="cd16526">
    <property type="entry name" value="RING-HC_PEX2"/>
    <property type="match status" value="1"/>
</dbReference>
<dbReference type="GO" id="GO:0005778">
    <property type="term" value="C:peroxisomal membrane"/>
    <property type="evidence" value="ECO:0007669"/>
    <property type="project" value="UniProtKB-SubCell"/>
</dbReference>
<dbReference type="SUPFAM" id="SSF57850">
    <property type="entry name" value="RING/U-box"/>
    <property type="match status" value="1"/>
</dbReference>
<evidence type="ECO:0000256" key="4">
    <source>
        <dbReference type="ARBA" id="ARBA00022448"/>
    </source>
</evidence>
<dbReference type="OrthoDB" id="1701437at2759"/>
<gene>
    <name evidence="22" type="ORF">NEZAVI_LOCUS1093</name>
</gene>
<feature type="domain" description="RING-type" evidence="21">
    <location>
        <begin position="232"/>
        <end position="271"/>
    </location>
</feature>
<organism evidence="22 23">
    <name type="scientific">Nezara viridula</name>
    <name type="common">Southern green stink bug</name>
    <name type="synonym">Cimex viridulus</name>
    <dbReference type="NCBI Taxonomy" id="85310"/>
    <lineage>
        <taxon>Eukaryota</taxon>
        <taxon>Metazoa</taxon>
        <taxon>Ecdysozoa</taxon>
        <taxon>Arthropoda</taxon>
        <taxon>Hexapoda</taxon>
        <taxon>Insecta</taxon>
        <taxon>Pterygota</taxon>
        <taxon>Neoptera</taxon>
        <taxon>Paraneoptera</taxon>
        <taxon>Hemiptera</taxon>
        <taxon>Heteroptera</taxon>
        <taxon>Panheteroptera</taxon>
        <taxon>Pentatomomorpha</taxon>
        <taxon>Pentatomoidea</taxon>
        <taxon>Pentatomidae</taxon>
        <taxon>Pentatominae</taxon>
        <taxon>Nezara</taxon>
    </lineage>
</organism>
<dbReference type="PANTHER" id="PTHR48178">
    <property type="entry name" value="PEROXISOME BIOGENESIS FACTOR 2"/>
    <property type="match status" value="1"/>
</dbReference>
<dbReference type="InterPro" id="IPR013083">
    <property type="entry name" value="Znf_RING/FYVE/PHD"/>
</dbReference>
<comment type="similarity">
    <text evidence="3">Belongs to the pex2/pex10/pex12 family.</text>
</comment>
<dbReference type="InterPro" id="IPR006845">
    <property type="entry name" value="Pex_N"/>
</dbReference>
<keyword evidence="6 20" id="KW-0812">Transmembrane</keyword>
<keyword evidence="9" id="KW-0833">Ubl conjugation pathway</keyword>
<comment type="subcellular location">
    <subcellularLocation>
        <location evidence="1">Peroxisome membrane</location>
        <topology evidence="1">Multi-pass membrane protein</topology>
    </subcellularLocation>
</comment>
<evidence type="ECO:0000256" key="14">
    <source>
        <dbReference type="ARBA" id="ARBA00023140"/>
    </source>
</evidence>
<keyword evidence="14" id="KW-0576">Peroxisome</keyword>
<keyword evidence="10" id="KW-0862">Zinc</keyword>
<dbReference type="InterPro" id="IPR025654">
    <property type="entry name" value="PEX2/10"/>
</dbReference>
<keyword evidence="4" id="KW-0813">Transport</keyword>
<keyword evidence="8 19" id="KW-0863">Zinc-finger</keyword>
<evidence type="ECO:0000313" key="23">
    <source>
        <dbReference type="Proteomes" id="UP001152798"/>
    </source>
</evidence>
<sequence length="288" mass="32900">MEDNYKIFEIVAPRISVLDAKEVDNVIFQVLKSQIEYINKWLPAWFLNNLGPELNTILKFCMWKVSIDRSKSSFGQQLLHLKYSNDSHVWKLRALGLLTIGGSYIKERIWNLSGSNQSLRRVNSLMDKVETFIKILNIFTIVNFLRKGGAPSFLEYILNLTPVSTVPTSKRNVGYVYMTRELIWHGFMEFLVIIIPLINYSKLKRKVTKMIKGSVSSESLSLNHTFSSISKCALCGESPILPHQMGCSHCFCFHCLATNRELDSSFECPECGFNNPEKSAMKPVHAFS</sequence>
<keyword evidence="13 20" id="KW-0472">Membrane</keyword>
<dbReference type="InterPro" id="IPR045859">
    <property type="entry name" value="RING-HC_PEX2"/>
</dbReference>